<organism evidence="1">
    <name type="scientific">viral metagenome</name>
    <dbReference type="NCBI Taxonomy" id="1070528"/>
    <lineage>
        <taxon>unclassified sequences</taxon>
        <taxon>metagenomes</taxon>
        <taxon>organismal metagenomes</taxon>
    </lineage>
</organism>
<dbReference type="AlphaFoldDB" id="A0A6C0I3B9"/>
<sequence length="117" mass="12702">MSSTGLKSILSNYKAEQAIMTAPISYTINEVYGAPPLSCFPGHGLLPAKMPAMQLSNNSCDIESQLFGIGSANVVNPKPKISLSAKPIASLSIIKQSPILLYETNSLTPEQRFRYLW</sequence>
<dbReference type="EMBL" id="MN740091">
    <property type="protein sequence ID" value="QHT87511.1"/>
    <property type="molecule type" value="Genomic_DNA"/>
</dbReference>
<protein>
    <submittedName>
        <fullName evidence="1">Uncharacterized protein</fullName>
    </submittedName>
</protein>
<name>A0A6C0I3B9_9ZZZZ</name>
<reference evidence="1" key="1">
    <citation type="journal article" date="2020" name="Nature">
        <title>Giant virus diversity and host interactions through global metagenomics.</title>
        <authorList>
            <person name="Schulz F."/>
            <person name="Roux S."/>
            <person name="Paez-Espino D."/>
            <person name="Jungbluth S."/>
            <person name="Walsh D.A."/>
            <person name="Denef V.J."/>
            <person name="McMahon K.D."/>
            <person name="Konstantinidis K.T."/>
            <person name="Eloe-Fadrosh E.A."/>
            <person name="Kyrpides N.C."/>
            <person name="Woyke T."/>
        </authorList>
    </citation>
    <scope>NUCLEOTIDE SEQUENCE</scope>
    <source>
        <strain evidence="1">GVMAG-M-3300023184-190</strain>
    </source>
</reference>
<evidence type="ECO:0000313" key="1">
    <source>
        <dbReference type="EMBL" id="QHT87511.1"/>
    </source>
</evidence>
<accession>A0A6C0I3B9</accession>
<proteinExistence type="predicted"/>